<feature type="non-terminal residue" evidence="8">
    <location>
        <position position="269"/>
    </location>
</feature>
<feature type="transmembrane region" description="Helical" evidence="6">
    <location>
        <begin position="94"/>
        <end position="115"/>
    </location>
</feature>
<dbReference type="PANTHER" id="PTHR33048">
    <property type="entry name" value="PTH11-LIKE INTEGRAL MEMBRANE PROTEIN (AFU_ORTHOLOGUE AFUA_5G11245)"/>
    <property type="match status" value="1"/>
</dbReference>
<keyword evidence="2 6" id="KW-0812">Transmembrane</keyword>
<comment type="similarity">
    <text evidence="5">Belongs to the SAT4 family.</text>
</comment>
<sequence>MSTSSCGVFFLIWNLCFTCFTTTVIALRFWSNYSDRKGVRLPDYLVIIAYISMISKAATELWVIFNGLGKPTAELTAYELGVLWKFFTAASVTWLFSTIACKLSMLTLYLILFGVSHRFRTVIYITCAIVVVYFIVILALFLTNCHPLSYGWNPVPGGGCRDLVLEEAVIISLNIFLDGLIALLPTPIIWNLKMPLHKKVTIVAMFSLGLSVVGVLIWRLDLTLSSAASPDFSISTCRIALPSALEIWLSMIVISLPSIAPLFQRHVAP</sequence>
<organism evidence="8 9">
    <name type="scientific">Aspergillus carbonarius (strain ITEM 5010)</name>
    <dbReference type="NCBI Taxonomy" id="602072"/>
    <lineage>
        <taxon>Eukaryota</taxon>
        <taxon>Fungi</taxon>
        <taxon>Dikarya</taxon>
        <taxon>Ascomycota</taxon>
        <taxon>Pezizomycotina</taxon>
        <taxon>Eurotiomycetes</taxon>
        <taxon>Eurotiomycetidae</taxon>
        <taxon>Eurotiales</taxon>
        <taxon>Aspergillaceae</taxon>
        <taxon>Aspergillus</taxon>
        <taxon>Aspergillus subgen. Circumdati</taxon>
    </lineage>
</organism>
<evidence type="ECO:0000256" key="6">
    <source>
        <dbReference type="SAM" id="Phobius"/>
    </source>
</evidence>
<accession>A0A1R3R6Y6</accession>
<feature type="transmembrane region" description="Helical" evidence="6">
    <location>
        <begin position="202"/>
        <end position="220"/>
    </location>
</feature>
<feature type="transmembrane region" description="Helical" evidence="6">
    <location>
        <begin position="12"/>
        <end position="31"/>
    </location>
</feature>
<dbReference type="VEuPathDB" id="FungiDB:ASPCADRAFT_19457"/>
<evidence type="ECO:0000256" key="1">
    <source>
        <dbReference type="ARBA" id="ARBA00004141"/>
    </source>
</evidence>
<feature type="transmembrane region" description="Helical" evidence="6">
    <location>
        <begin position="168"/>
        <end position="190"/>
    </location>
</feature>
<dbReference type="InterPro" id="IPR052337">
    <property type="entry name" value="SAT4-like"/>
</dbReference>
<evidence type="ECO:0000256" key="4">
    <source>
        <dbReference type="ARBA" id="ARBA00023136"/>
    </source>
</evidence>
<gene>
    <name evidence="8" type="ORF">ASPCADRAFT_19457</name>
</gene>
<keyword evidence="4 6" id="KW-0472">Membrane</keyword>
<dbReference type="Proteomes" id="UP000188318">
    <property type="component" value="Unassembled WGS sequence"/>
</dbReference>
<dbReference type="InterPro" id="IPR049326">
    <property type="entry name" value="Rhodopsin_dom_fungi"/>
</dbReference>
<reference evidence="9" key="1">
    <citation type="journal article" date="2017" name="Genome Biol.">
        <title>Comparative genomics reveals high biological diversity and specific adaptations in the industrially and medically important fungal genus Aspergillus.</title>
        <authorList>
            <person name="de Vries R.P."/>
            <person name="Riley R."/>
            <person name="Wiebenga A."/>
            <person name="Aguilar-Osorio G."/>
            <person name="Amillis S."/>
            <person name="Uchima C.A."/>
            <person name="Anderluh G."/>
            <person name="Asadollahi M."/>
            <person name="Askin M."/>
            <person name="Barry K."/>
            <person name="Battaglia E."/>
            <person name="Bayram O."/>
            <person name="Benocci T."/>
            <person name="Braus-Stromeyer S.A."/>
            <person name="Caldana C."/>
            <person name="Canovas D."/>
            <person name="Cerqueira G.C."/>
            <person name="Chen F."/>
            <person name="Chen W."/>
            <person name="Choi C."/>
            <person name="Clum A."/>
            <person name="Dos Santos R.A."/>
            <person name="Damasio A.R."/>
            <person name="Diallinas G."/>
            <person name="Emri T."/>
            <person name="Fekete E."/>
            <person name="Flipphi M."/>
            <person name="Freyberg S."/>
            <person name="Gallo A."/>
            <person name="Gournas C."/>
            <person name="Habgood R."/>
            <person name="Hainaut M."/>
            <person name="Harispe M.L."/>
            <person name="Henrissat B."/>
            <person name="Hilden K.S."/>
            <person name="Hope R."/>
            <person name="Hossain A."/>
            <person name="Karabika E."/>
            <person name="Karaffa L."/>
            <person name="Karanyi Z."/>
            <person name="Krasevec N."/>
            <person name="Kuo A."/>
            <person name="Kusch H."/>
            <person name="LaButti K."/>
            <person name="Lagendijk E.L."/>
            <person name="Lapidus A."/>
            <person name="Levasseur A."/>
            <person name="Lindquist E."/>
            <person name="Lipzen A."/>
            <person name="Logrieco A.F."/>
            <person name="MacCabe A."/>
            <person name="Maekelae M.R."/>
            <person name="Malavazi I."/>
            <person name="Melin P."/>
            <person name="Meyer V."/>
            <person name="Mielnichuk N."/>
            <person name="Miskei M."/>
            <person name="Molnar A.P."/>
            <person name="Mule G."/>
            <person name="Ngan C.Y."/>
            <person name="Orejas M."/>
            <person name="Orosz E."/>
            <person name="Ouedraogo J.P."/>
            <person name="Overkamp K.M."/>
            <person name="Park H.-S."/>
            <person name="Perrone G."/>
            <person name="Piumi F."/>
            <person name="Punt P.J."/>
            <person name="Ram A.F."/>
            <person name="Ramon A."/>
            <person name="Rauscher S."/>
            <person name="Record E."/>
            <person name="Riano-Pachon D.M."/>
            <person name="Robert V."/>
            <person name="Roehrig J."/>
            <person name="Ruller R."/>
            <person name="Salamov A."/>
            <person name="Salih N.S."/>
            <person name="Samson R.A."/>
            <person name="Sandor E."/>
            <person name="Sanguinetti M."/>
            <person name="Schuetze T."/>
            <person name="Sepcic K."/>
            <person name="Shelest E."/>
            <person name="Sherlock G."/>
            <person name="Sophianopoulou V."/>
            <person name="Squina F.M."/>
            <person name="Sun H."/>
            <person name="Susca A."/>
            <person name="Todd R.B."/>
            <person name="Tsang A."/>
            <person name="Unkles S.E."/>
            <person name="van de Wiele N."/>
            <person name="van Rossen-Uffink D."/>
            <person name="Oliveira J.V."/>
            <person name="Vesth T.C."/>
            <person name="Visser J."/>
            <person name="Yu J.-H."/>
            <person name="Zhou M."/>
            <person name="Andersen M.R."/>
            <person name="Archer D.B."/>
            <person name="Baker S.E."/>
            <person name="Benoit I."/>
            <person name="Brakhage A.A."/>
            <person name="Braus G.H."/>
            <person name="Fischer R."/>
            <person name="Frisvad J.C."/>
            <person name="Goldman G.H."/>
            <person name="Houbraken J."/>
            <person name="Oakley B."/>
            <person name="Pocsi I."/>
            <person name="Scazzocchio C."/>
            <person name="Seiboth B."/>
            <person name="vanKuyk P.A."/>
            <person name="Wortman J."/>
            <person name="Dyer P.S."/>
            <person name="Grigoriev I.V."/>
        </authorList>
    </citation>
    <scope>NUCLEOTIDE SEQUENCE [LARGE SCALE GENOMIC DNA]</scope>
    <source>
        <strain evidence="9">ITEM 5010</strain>
    </source>
</reference>
<keyword evidence="9" id="KW-1185">Reference proteome</keyword>
<evidence type="ECO:0000313" key="8">
    <source>
        <dbReference type="EMBL" id="OOF90238.1"/>
    </source>
</evidence>
<feature type="transmembrane region" description="Helical" evidence="6">
    <location>
        <begin position="240"/>
        <end position="263"/>
    </location>
</feature>
<evidence type="ECO:0000313" key="9">
    <source>
        <dbReference type="Proteomes" id="UP000188318"/>
    </source>
</evidence>
<feature type="domain" description="Rhodopsin" evidence="7">
    <location>
        <begin position="27"/>
        <end position="265"/>
    </location>
</feature>
<dbReference type="GO" id="GO:0016020">
    <property type="term" value="C:membrane"/>
    <property type="evidence" value="ECO:0007669"/>
    <property type="project" value="UniProtKB-SubCell"/>
</dbReference>
<dbReference type="Pfam" id="PF20684">
    <property type="entry name" value="Fung_rhodopsin"/>
    <property type="match status" value="1"/>
</dbReference>
<dbReference type="PANTHER" id="PTHR33048:SF19">
    <property type="entry name" value="MEMBRANE PROTEIN PTH11-LIKE, PUTATIVE (AFU_ORTHOLOGUE AFUA_1G14080)-RELATED"/>
    <property type="match status" value="1"/>
</dbReference>
<dbReference type="EMBL" id="KV907558">
    <property type="protein sequence ID" value="OOF90238.1"/>
    <property type="molecule type" value="Genomic_DNA"/>
</dbReference>
<feature type="transmembrane region" description="Helical" evidence="6">
    <location>
        <begin position="122"/>
        <end position="142"/>
    </location>
</feature>
<dbReference type="OMA" id="TELWVIF"/>
<proteinExistence type="inferred from homology"/>
<feature type="transmembrane region" description="Helical" evidence="6">
    <location>
        <begin position="43"/>
        <end position="65"/>
    </location>
</feature>
<protein>
    <recommendedName>
        <fullName evidence="7">Rhodopsin domain-containing protein</fullName>
    </recommendedName>
</protein>
<evidence type="ECO:0000256" key="2">
    <source>
        <dbReference type="ARBA" id="ARBA00022692"/>
    </source>
</evidence>
<evidence type="ECO:0000256" key="5">
    <source>
        <dbReference type="ARBA" id="ARBA00038359"/>
    </source>
</evidence>
<dbReference type="OrthoDB" id="3529975at2759"/>
<evidence type="ECO:0000259" key="7">
    <source>
        <dbReference type="Pfam" id="PF20684"/>
    </source>
</evidence>
<keyword evidence="3 6" id="KW-1133">Transmembrane helix</keyword>
<comment type="subcellular location">
    <subcellularLocation>
        <location evidence="1">Membrane</location>
        <topology evidence="1">Multi-pass membrane protein</topology>
    </subcellularLocation>
</comment>
<dbReference type="AlphaFoldDB" id="A0A1R3R6Y6"/>
<evidence type="ECO:0000256" key="3">
    <source>
        <dbReference type="ARBA" id="ARBA00022989"/>
    </source>
</evidence>
<name>A0A1R3R6Y6_ASPC5</name>